<accession>A0A075AH30</accession>
<dbReference type="Proteomes" id="UP000054324">
    <property type="component" value="Unassembled WGS sequence"/>
</dbReference>
<gene>
    <name evidence="1" type="ORF">T265_04052</name>
</gene>
<reference evidence="1 2" key="1">
    <citation type="submission" date="2013-11" db="EMBL/GenBank/DDBJ databases">
        <title>Opisthorchis viverrini - life in the bile duct.</title>
        <authorList>
            <person name="Young N.D."/>
            <person name="Nagarajan N."/>
            <person name="Lin S.J."/>
            <person name="Korhonen P.K."/>
            <person name="Jex A.R."/>
            <person name="Hall R.S."/>
            <person name="Safavi-Hemami H."/>
            <person name="Kaewkong W."/>
            <person name="Bertrand D."/>
            <person name="Gao S."/>
            <person name="Seet Q."/>
            <person name="Wongkham S."/>
            <person name="Teh B.T."/>
            <person name="Wongkham C."/>
            <person name="Intapan P.M."/>
            <person name="Maleewong W."/>
            <person name="Yang X."/>
            <person name="Hu M."/>
            <person name="Wang Z."/>
            <person name="Hofmann A."/>
            <person name="Sternberg P.W."/>
            <person name="Tan P."/>
            <person name="Wang J."/>
            <person name="Gasser R.B."/>
        </authorList>
    </citation>
    <scope>NUCLEOTIDE SEQUENCE [LARGE SCALE GENOMIC DNA]</scope>
</reference>
<dbReference type="RefSeq" id="XP_009166951.1">
    <property type="nucleotide sequence ID" value="XM_009168687.1"/>
</dbReference>
<dbReference type="KEGG" id="ovi:T265_04052"/>
<keyword evidence="2" id="KW-1185">Reference proteome</keyword>
<evidence type="ECO:0000313" key="1">
    <source>
        <dbReference type="EMBL" id="KER29309.1"/>
    </source>
</evidence>
<protein>
    <submittedName>
        <fullName evidence="1">Uncharacterized protein</fullName>
    </submittedName>
</protein>
<organism evidence="1 2">
    <name type="scientific">Opisthorchis viverrini</name>
    <name type="common">Southeast Asian liver fluke</name>
    <dbReference type="NCBI Taxonomy" id="6198"/>
    <lineage>
        <taxon>Eukaryota</taxon>
        <taxon>Metazoa</taxon>
        <taxon>Spiralia</taxon>
        <taxon>Lophotrochozoa</taxon>
        <taxon>Platyhelminthes</taxon>
        <taxon>Trematoda</taxon>
        <taxon>Digenea</taxon>
        <taxon>Opisthorchiida</taxon>
        <taxon>Opisthorchiata</taxon>
        <taxon>Opisthorchiidae</taxon>
        <taxon>Opisthorchis</taxon>
    </lineage>
</organism>
<name>A0A075AH30_OPIVI</name>
<dbReference type="AlphaFoldDB" id="A0A075AH30"/>
<dbReference type="EMBL" id="KL596681">
    <property type="protein sequence ID" value="KER29309.1"/>
    <property type="molecule type" value="Genomic_DNA"/>
</dbReference>
<dbReference type="GeneID" id="20318238"/>
<dbReference type="CTD" id="20318238"/>
<sequence>MLTPVATSYIVTVVIHRRSNYANCELRKCCPKTAHDSPPVKLGPHKTKTCIIGKRQQMKDGIGYRLAKTVDSNQMGQMTKENERNFELDLSSNYKYEMCEQAGSLC</sequence>
<evidence type="ECO:0000313" key="2">
    <source>
        <dbReference type="Proteomes" id="UP000054324"/>
    </source>
</evidence>
<proteinExistence type="predicted"/>